<feature type="transmembrane region" description="Helical" evidence="1">
    <location>
        <begin position="69"/>
        <end position="87"/>
    </location>
</feature>
<comment type="caution">
    <text evidence="2">The sequence shown here is derived from an EMBL/GenBank/DDBJ whole genome shotgun (WGS) entry which is preliminary data.</text>
</comment>
<reference evidence="2" key="1">
    <citation type="submission" date="2021-10" db="EMBL/GenBank/DDBJ databases">
        <authorList>
            <person name="Dean J.D."/>
            <person name="Kim M.K."/>
            <person name="Newey C.N."/>
            <person name="Stoker T.S."/>
            <person name="Thompson D.W."/>
            <person name="Grose J.H."/>
        </authorList>
    </citation>
    <scope>NUCLEOTIDE SEQUENCE</scope>
    <source>
        <strain evidence="2">BT635</strain>
    </source>
</reference>
<dbReference type="EMBL" id="JAJADQ010000003">
    <property type="protein sequence ID" value="MCB2377558.1"/>
    <property type="molecule type" value="Genomic_DNA"/>
</dbReference>
<evidence type="ECO:0000313" key="2">
    <source>
        <dbReference type="EMBL" id="MCB2377558.1"/>
    </source>
</evidence>
<evidence type="ECO:0000313" key="3">
    <source>
        <dbReference type="Proteomes" id="UP001165297"/>
    </source>
</evidence>
<name>A0ABS8AAY9_9BACT</name>
<protein>
    <submittedName>
        <fullName evidence="2">Uncharacterized protein</fullName>
    </submittedName>
</protein>
<dbReference type="Proteomes" id="UP001165297">
    <property type="component" value="Unassembled WGS sequence"/>
</dbReference>
<keyword evidence="1" id="KW-0812">Transmembrane</keyword>
<organism evidence="2 3">
    <name type="scientific">Hymenobacter nitidus</name>
    <dbReference type="NCBI Taxonomy" id="2880929"/>
    <lineage>
        <taxon>Bacteria</taxon>
        <taxon>Pseudomonadati</taxon>
        <taxon>Bacteroidota</taxon>
        <taxon>Cytophagia</taxon>
        <taxon>Cytophagales</taxon>
        <taxon>Hymenobacteraceae</taxon>
        <taxon>Hymenobacter</taxon>
    </lineage>
</organism>
<keyword evidence="3" id="KW-1185">Reference proteome</keyword>
<proteinExistence type="predicted"/>
<gene>
    <name evidence="2" type="ORF">LGH70_08190</name>
</gene>
<sequence length="191" mass="21657">MRKRLNINLLPLLLLVVVSFYTVYTALFGTVYLAGEERNISLDPHHYTGFAALAVALVLYGVRSKYFKYGVLLLLLLWMVGIANYLPVSLGVGVGFGELKISLQLIALVFMAVYYALNRNRAEKKLSGFLASIAVKPDSEKAERHRREDKEKFRQTFKLYSTEKLQTIVQERKLVGLALEAAQELLSERIK</sequence>
<dbReference type="RefSeq" id="WP_226184647.1">
    <property type="nucleotide sequence ID" value="NZ_JAJADQ010000003.1"/>
</dbReference>
<evidence type="ECO:0000256" key="1">
    <source>
        <dbReference type="SAM" id="Phobius"/>
    </source>
</evidence>
<feature type="transmembrane region" description="Helical" evidence="1">
    <location>
        <begin position="12"/>
        <end position="34"/>
    </location>
</feature>
<feature type="transmembrane region" description="Helical" evidence="1">
    <location>
        <begin position="99"/>
        <end position="117"/>
    </location>
</feature>
<accession>A0ABS8AAY9</accession>
<keyword evidence="1" id="KW-1133">Transmembrane helix</keyword>
<keyword evidence="1" id="KW-0472">Membrane</keyword>
<feature type="transmembrane region" description="Helical" evidence="1">
    <location>
        <begin position="46"/>
        <end position="62"/>
    </location>
</feature>